<gene>
    <name evidence="2" type="ORF">SMD31_10645</name>
</gene>
<feature type="transmembrane region" description="Helical" evidence="1">
    <location>
        <begin position="20"/>
        <end position="40"/>
    </location>
</feature>
<proteinExistence type="predicted"/>
<evidence type="ECO:0000313" key="3">
    <source>
        <dbReference type="Proteomes" id="UP001271769"/>
    </source>
</evidence>
<feature type="transmembrane region" description="Helical" evidence="1">
    <location>
        <begin position="106"/>
        <end position="125"/>
    </location>
</feature>
<accession>A0ABU5DYN4</accession>
<evidence type="ECO:0000313" key="2">
    <source>
        <dbReference type="EMBL" id="MDY0872385.1"/>
    </source>
</evidence>
<dbReference type="EMBL" id="JAXCLX010000001">
    <property type="protein sequence ID" value="MDY0872385.1"/>
    <property type="molecule type" value="Genomic_DNA"/>
</dbReference>
<dbReference type="RefSeq" id="WP_320500807.1">
    <property type="nucleotide sequence ID" value="NZ_JAXCLX010000001.1"/>
</dbReference>
<comment type="caution">
    <text evidence="2">The sequence shown here is derived from an EMBL/GenBank/DDBJ whole genome shotgun (WGS) entry which is preliminary data.</text>
</comment>
<name>A0ABU5DYN4_9PROT</name>
<keyword evidence="1" id="KW-0812">Transmembrane</keyword>
<evidence type="ECO:0000256" key="1">
    <source>
        <dbReference type="SAM" id="Phobius"/>
    </source>
</evidence>
<keyword evidence="3" id="KW-1185">Reference proteome</keyword>
<keyword evidence="1" id="KW-0472">Membrane</keyword>
<dbReference type="Proteomes" id="UP001271769">
    <property type="component" value="Unassembled WGS sequence"/>
</dbReference>
<sequence>MNFQNILTVATLKAWTLRAWPWALLLAAAIGFGAYGRYGLIQSTPIGLMCQSADPAWYCGPRHLLWQIGDVGGWSWAAMLGGFAALFFGWRVAIVVAIVAGGAGLSLYNSGPAAFGLLLALMRLVRR</sequence>
<keyword evidence="1" id="KW-1133">Transmembrane helix</keyword>
<reference evidence="2 3" key="1">
    <citation type="journal article" date="2013" name="Antonie Van Leeuwenhoek">
        <title>Dongia rigui sp. nov., isolated from freshwater of a large wetland in Korea.</title>
        <authorList>
            <person name="Baik K.S."/>
            <person name="Hwang Y.M."/>
            <person name="Choi J.S."/>
            <person name="Kwon J."/>
            <person name="Seong C.N."/>
        </authorList>
    </citation>
    <scope>NUCLEOTIDE SEQUENCE [LARGE SCALE GENOMIC DNA]</scope>
    <source>
        <strain evidence="2 3">04SU4-P</strain>
    </source>
</reference>
<organism evidence="2 3">
    <name type="scientific">Dongia rigui</name>
    <dbReference type="NCBI Taxonomy" id="940149"/>
    <lineage>
        <taxon>Bacteria</taxon>
        <taxon>Pseudomonadati</taxon>
        <taxon>Pseudomonadota</taxon>
        <taxon>Alphaproteobacteria</taxon>
        <taxon>Rhodospirillales</taxon>
        <taxon>Dongiaceae</taxon>
        <taxon>Dongia</taxon>
    </lineage>
</organism>
<feature type="transmembrane region" description="Helical" evidence="1">
    <location>
        <begin position="76"/>
        <end position="100"/>
    </location>
</feature>
<protein>
    <submittedName>
        <fullName evidence="2">Uncharacterized protein</fullName>
    </submittedName>
</protein>